<dbReference type="Proteomes" id="UP001066276">
    <property type="component" value="Chromosome 3_2"/>
</dbReference>
<dbReference type="AlphaFoldDB" id="A0AAV7TH07"/>
<evidence type="ECO:0000313" key="3">
    <source>
        <dbReference type="Proteomes" id="UP001066276"/>
    </source>
</evidence>
<dbReference type="EMBL" id="JANPWB010000006">
    <property type="protein sequence ID" value="KAJ1175082.1"/>
    <property type="molecule type" value="Genomic_DNA"/>
</dbReference>
<evidence type="ECO:0000313" key="2">
    <source>
        <dbReference type="EMBL" id="KAJ1175082.1"/>
    </source>
</evidence>
<evidence type="ECO:0000256" key="1">
    <source>
        <dbReference type="SAM" id="MobiDB-lite"/>
    </source>
</evidence>
<comment type="caution">
    <text evidence="2">The sequence shown here is derived from an EMBL/GenBank/DDBJ whole genome shotgun (WGS) entry which is preliminary data.</text>
</comment>
<keyword evidence="3" id="KW-1185">Reference proteome</keyword>
<organism evidence="2 3">
    <name type="scientific">Pleurodeles waltl</name>
    <name type="common">Iberian ribbed newt</name>
    <dbReference type="NCBI Taxonomy" id="8319"/>
    <lineage>
        <taxon>Eukaryota</taxon>
        <taxon>Metazoa</taxon>
        <taxon>Chordata</taxon>
        <taxon>Craniata</taxon>
        <taxon>Vertebrata</taxon>
        <taxon>Euteleostomi</taxon>
        <taxon>Amphibia</taxon>
        <taxon>Batrachia</taxon>
        <taxon>Caudata</taxon>
        <taxon>Salamandroidea</taxon>
        <taxon>Salamandridae</taxon>
        <taxon>Pleurodelinae</taxon>
        <taxon>Pleurodeles</taxon>
    </lineage>
</organism>
<reference evidence="2" key="1">
    <citation type="journal article" date="2022" name="bioRxiv">
        <title>Sequencing and chromosome-scale assembly of the giantPleurodeles waltlgenome.</title>
        <authorList>
            <person name="Brown T."/>
            <person name="Elewa A."/>
            <person name="Iarovenko S."/>
            <person name="Subramanian E."/>
            <person name="Araus A.J."/>
            <person name="Petzold A."/>
            <person name="Susuki M."/>
            <person name="Suzuki K.-i.T."/>
            <person name="Hayashi T."/>
            <person name="Toyoda A."/>
            <person name="Oliveira C."/>
            <person name="Osipova E."/>
            <person name="Leigh N.D."/>
            <person name="Simon A."/>
            <person name="Yun M.H."/>
        </authorList>
    </citation>
    <scope>NUCLEOTIDE SEQUENCE</scope>
    <source>
        <strain evidence="2">20211129_DDA</strain>
        <tissue evidence="2">Liver</tissue>
    </source>
</reference>
<name>A0AAV7TH07_PLEWA</name>
<feature type="region of interest" description="Disordered" evidence="1">
    <location>
        <begin position="57"/>
        <end position="83"/>
    </location>
</feature>
<accession>A0AAV7TH07</accession>
<proteinExistence type="predicted"/>
<protein>
    <submittedName>
        <fullName evidence="2">Uncharacterized protein</fullName>
    </submittedName>
</protein>
<gene>
    <name evidence="2" type="ORF">NDU88_000373</name>
</gene>
<sequence>MSQSGDASAGAAFDLGKLECYAVAQLKQFCKDVACPIRSTAWKDEAQKALRAWVTAKEAEGHTEDEDEGEEAQSVHNDIVGGPVMSRGRVFRAGSSMSSKGLTPEELQDRQAERAHQLELEKMRMAIEEKKVLLAHELSLRELDQRSQSSRDGGSNAQCRLRAVHIPKDLVKDYIREDDIFLWSKGYESALHMNLVPEAHWGPGLWKHFEVERRDTLTSLWDPQGLTYIIMKDTLLTRYSLTPEQYKDKFRSYKKKEPKNMVGMC</sequence>